<dbReference type="Pfam" id="PF17900">
    <property type="entry name" value="Peptidase_M1_N"/>
    <property type="match status" value="1"/>
</dbReference>
<feature type="binding site" evidence="13">
    <location>
        <position position="319"/>
    </location>
    <ligand>
        <name>Zn(2+)</name>
        <dbReference type="ChEBI" id="CHEBI:29105"/>
        <note>catalytic</note>
    </ligand>
</feature>
<dbReference type="InterPro" id="IPR045357">
    <property type="entry name" value="Aminopeptidase_N-like_N"/>
</dbReference>
<dbReference type="PANTHER" id="PTHR45726">
    <property type="entry name" value="LEUKOTRIENE A-4 HYDROLASE"/>
    <property type="match status" value="1"/>
</dbReference>
<keyword evidence="10 13" id="KW-0862">Zinc</keyword>
<evidence type="ECO:0000256" key="7">
    <source>
        <dbReference type="ARBA" id="ARBA00022670"/>
    </source>
</evidence>
<evidence type="ECO:0000256" key="11">
    <source>
        <dbReference type="ARBA" id="ARBA00023049"/>
    </source>
</evidence>
<evidence type="ECO:0000256" key="8">
    <source>
        <dbReference type="ARBA" id="ARBA00022723"/>
    </source>
</evidence>
<feature type="domain" description="Peptidase M1 leukotriene A4 hydrolase/aminopeptidase C-terminal" evidence="14">
    <location>
        <begin position="486"/>
        <end position="623"/>
    </location>
</feature>
<sequence>MKNTLVISLLFLMISCQKKDTSDSELAKQKAIETEKAKDLHSFAQPNNAVAKHLDLDINVDFNTQTISGKASWDIENLEKGREIIFDENALNITKVTLGDEEKATQFKLGKEVEFHGRPLHIIIEPNTTKVNIYYNTTQNGVALQWLKPEQTADKKKPFLFSQGESIWTRTWIPCQDSPGIRFTYNAKVTVPKDLMAVMSAVNPQQKNDTGIYTFKQDKAIPSYLMAIAVGDITFKPIDKRTGVYAEHSVIDKAQWEFAELGEMVNAAEKLFGQYQWGRYDVIVLPPSFPYGGMENPNLTFLTPTVLAGDRSLTSLLAHELGHSWSGNLVTNATWDDIWLNEGFTTYVEHRIGEAVFGVQEAKMQDVLSRKVLKDNIDELGINNPDTRLKVNTTGRNPDDGLSDIPYEKGYAFLQTVEAAVGRQKFDAFITTYFKSHAFQSITTEDFVTYFNKNLIKGDKTLADKIKLDDWIYKPGIPNNCITPISLDFNAIDGIQKTWRTTGIKGLSKKIKSTNEKQHFIDYLPKDLTLKEMSAIDEEFHFTQKGNFVIKRQWFIQAIKHQYKTAYPNIETFLTTYSRTGSLLPLYKEMIKTPKGKTWAKQIFNKAKSGYHATTVQAVTGILK</sequence>
<keyword evidence="16" id="KW-1185">Reference proteome</keyword>
<dbReference type="InterPro" id="IPR016024">
    <property type="entry name" value="ARM-type_fold"/>
</dbReference>
<organism evidence="15 16">
    <name type="scientific">Flavobacterium silvisoli</name>
    <dbReference type="NCBI Taxonomy" id="2529433"/>
    <lineage>
        <taxon>Bacteria</taxon>
        <taxon>Pseudomonadati</taxon>
        <taxon>Bacteroidota</taxon>
        <taxon>Flavobacteriia</taxon>
        <taxon>Flavobacteriales</taxon>
        <taxon>Flavobacteriaceae</taxon>
        <taxon>Flavobacterium</taxon>
    </lineage>
</organism>
<evidence type="ECO:0000256" key="10">
    <source>
        <dbReference type="ARBA" id="ARBA00022833"/>
    </source>
</evidence>
<evidence type="ECO:0000256" key="1">
    <source>
        <dbReference type="ARBA" id="ARBA00000098"/>
    </source>
</evidence>
<evidence type="ECO:0000256" key="13">
    <source>
        <dbReference type="PIRSR" id="PIRSR634015-3"/>
    </source>
</evidence>
<dbReference type="GO" id="GO:0016285">
    <property type="term" value="F:alanyl aminopeptidase activity"/>
    <property type="evidence" value="ECO:0007669"/>
    <property type="project" value="UniProtKB-EC"/>
</dbReference>
<dbReference type="InterPro" id="IPR001930">
    <property type="entry name" value="Peptidase_M1"/>
</dbReference>
<dbReference type="Pfam" id="PF01433">
    <property type="entry name" value="Peptidase_M1"/>
    <property type="match status" value="1"/>
</dbReference>
<dbReference type="EMBL" id="SJPE01000010">
    <property type="protein sequence ID" value="TBX67690.1"/>
    <property type="molecule type" value="Genomic_DNA"/>
</dbReference>
<feature type="active site" description="Proton acceptor" evidence="12">
    <location>
        <position position="320"/>
    </location>
</feature>
<dbReference type="InterPro" id="IPR049980">
    <property type="entry name" value="LTA4H_cat"/>
</dbReference>
<dbReference type="SUPFAM" id="SSF48371">
    <property type="entry name" value="ARM repeat"/>
    <property type="match status" value="1"/>
</dbReference>
<protein>
    <recommendedName>
        <fullName evidence="5">Aminopeptidase N</fullName>
        <ecNumber evidence="4">3.4.11.2</ecNumber>
    </recommendedName>
</protein>
<reference evidence="15 16" key="1">
    <citation type="submission" date="2019-02" db="EMBL/GenBank/DDBJ databases">
        <title>Flavobacterium sp. RD-2-33 isolated from forest soil.</title>
        <authorList>
            <person name="Chaudhary D.K."/>
        </authorList>
    </citation>
    <scope>NUCLEOTIDE SEQUENCE [LARGE SCALE GENOMIC DNA]</scope>
    <source>
        <strain evidence="15 16">RD-2-33</strain>
    </source>
</reference>
<evidence type="ECO:0000256" key="12">
    <source>
        <dbReference type="PIRSR" id="PIRSR634015-1"/>
    </source>
</evidence>
<dbReference type="Proteomes" id="UP000293300">
    <property type="component" value="Unassembled WGS sequence"/>
</dbReference>
<dbReference type="CDD" id="cd09599">
    <property type="entry name" value="M1_LTA4H"/>
    <property type="match status" value="1"/>
</dbReference>
<dbReference type="GO" id="GO:0008237">
    <property type="term" value="F:metallopeptidase activity"/>
    <property type="evidence" value="ECO:0007669"/>
    <property type="project" value="UniProtKB-KW"/>
</dbReference>
<dbReference type="SUPFAM" id="SSF55486">
    <property type="entry name" value="Metalloproteases ('zincins'), catalytic domain"/>
    <property type="match status" value="1"/>
</dbReference>
<evidence type="ECO:0000313" key="16">
    <source>
        <dbReference type="Proteomes" id="UP000293300"/>
    </source>
</evidence>
<comment type="similarity">
    <text evidence="3">Belongs to the peptidase M1 family.</text>
</comment>
<dbReference type="InterPro" id="IPR015211">
    <property type="entry name" value="Peptidase_M1_C"/>
</dbReference>
<evidence type="ECO:0000259" key="14">
    <source>
        <dbReference type="SMART" id="SM01263"/>
    </source>
</evidence>
<evidence type="ECO:0000256" key="3">
    <source>
        <dbReference type="ARBA" id="ARBA00010136"/>
    </source>
</evidence>
<dbReference type="GO" id="GO:0006508">
    <property type="term" value="P:proteolysis"/>
    <property type="evidence" value="ECO:0007669"/>
    <property type="project" value="UniProtKB-KW"/>
</dbReference>
<comment type="catalytic activity">
    <reaction evidence="1">
        <text>Release of an N-terminal amino acid, Xaa-|-Yaa- from a peptide, amide or arylamide. Xaa is preferably Ala, but may be most amino acids including Pro (slow action). When a terminal hydrophobic residue is followed by a prolyl residue, the two may be released as an intact Xaa-Pro dipeptide.</text>
        <dbReference type="EC" id="3.4.11.2"/>
    </reaction>
</comment>
<proteinExistence type="inferred from homology"/>
<gene>
    <name evidence="15" type="ORF">EZL74_09410</name>
</gene>
<evidence type="ECO:0000256" key="6">
    <source>
        <dbReference type="ARBA" id="ARBA00022490"/>
    </source>
</evidence>
<dbReference type="PROSITE" id="PS51257">
    <property type="entry name" value="PROKAR_LIPOPROTEIN"/>
    <property type="match status" value="1"/>
</dbReference>
<dbReference type="FunFam" id="3.30.2010.30:FF:000001">
    <property type="entry name" value="Leukotriene A(4) hydrolase"/>
    <property type="match status" value="1"/>
</dbReference>
<keyword evidence="6" id="KW-0963">Cytoplasm</keyword>
<dbReference type="Gene3D" id="1.10.390.10">
    <property type="entry name" value="Neutral Protease Domain 2"/>
    <property type="match status" value="1"/>
</dbReference>
<dbReference type="AlphaFoldDB" id="A0A4Q9YVU7"/>
<dbReference type="SUPFAM" id="SSF63737">
    <property type="entry name" value="Leukotriene A4 hydrolase N-terminal domain"/>
    <property type="match status" value="1"/>
</dbReference>
<feature type="active site" description="Proton donor" evidence="12">
    <location>
        <position position="407"/>
    </location>
</feature>
<dbReference type="SMART" id="SM01263">
    <property type="entry name" value="Leuk-A4-hydro_C"/>
    <property type="match status" value="1"/>
</dbReference>
<dbReference type="InterPro" id="IPR014782">
    <property type="entry name" value="Peptidase_M1_dom"/>
</dbReference>
<dbReference type="Gene3D" id="3.30.2010.30">
    <property type="match status" value="1"/>
</dbReference>
<dbReference type="GO" id="GO:0008270">
    <property type="term" value="F:zinc ion binding"/>
    <property type="evidence" value="ECO:0007669"/>
    <property type="project" value="InterPro"/>
</dbReference>
<keyword evidence="7" id="KW-0645">Protease</keyword>
<evidence type="ECO:0000256" key="4">
    <source>
        <dbReference type="ARBA" id="ARBA00012564"/>
    </source>
</evidence>
<dbReference type="PANTHER" id="PTHR45726:SF3">
    <property type="entry name" value="LEUKOTRIENE A-4 HYDROLASE"/>
    <property type="match status" value="1"/>
</dbReference>
<evidence type="ECO:0000313" key="15">
    <source>
        <dbReference type="EMBL" id="TBX67690.1"/>
    </source>
</evidence>
<dbReference type="InterPro" id="IPR038502">
    <property type="entry name" value="M1_LTA-4_hydro/amino_C_sf"/>
</dbReference>
<comment type="subcellular location">
    <subcellularLocation>
        <location evidence="2">Cytoplasm</location>
    </subcellularLocation>
</comment>
<dbReference type="Pfam" id="PF09127">
    <property type="entry name" value="Leuk-A4-hydro_C"/>
    <property type="match status" value="1"/>
</dbReference>
<dbReference type="GO" id="GO:0005737">
    <property type="term" value="C:cytoplasm"/>
    <property type="evidence" value="ECO:0007669"/>
    <property type="project" value="UniProtKB-SubCell"/>
</dbReference>
<comment type="caution">
    <text evidence="15">The sequence shown here is derived from an EMBL/GenBank/DDBJ whole genome shotgun (WGS) entry which is preliminary data.</text>
</comment>
<dbReference type="EC" id="3.4.11.2" evidence="4"/>
<dbReference type="InterPro" id="IPR042097">
    <property type="entry name" value="Aminopeptidase_N-like_N_sf"/>
</dbReference>
<feature type="binding site" evidence="13">
    <location>
        <position position="342"/>
    </location>
    <ligand>
        <name>Zn(2+)</name>
        <dbReference type="ChEBI" id="CHEBI:29105"/>
        <note>catalytic</note>
    </ligand>
</feature>
<dbReference type="Gene3D" id="1.25.40.320">
    <property type="entry name" value="Peptidase M1, leukotriene A4 hydrolase/aminopeptidase C-terminal domain"/>
    <property type="match status" value="1"/>
</dbReference>
<evidence type="ECO:0000256" key="5">
    <source>
        <dbReference type="ARBA" id="ARBA00015611"/>
    </source>
</evidence>
<accession>A0A4Q9YVU7</accession>
<feature type="binding site" evidence="13">
    <location>
        <position position="323"/>
    </location>
    <ligand>
        <name>Zn(2+)</name>
        <dbReference type="ChEBI" id="CHEBI:29105"/>
        <note>catalytic</note>
    </ligand>
</feature>
<keyword evidence="9" id="KW-0378">Hydrolase</keyword>
<name>A0A4Q9YVU7_9FLAO</name>
<evidence type="ECO:0000256" key="9">
    <source>
        <dbReference type="ARBA" id="ARBA00022801"/>
    </source>
</evidence>
<comment type="cofactor">
    <cofactor evidence="13">
        <name>Zn(2+)</name>
        <dbReference type="ChEBI" id="CHEBI:29105"/>
    </cofactor>
    <text evidence="13">Binds 1 zinc ion per subunit.</text>
</comment>
<dbReference type="InterPro" id="IPR034015">
    <property type="entry name" value="M1_LTA4H"/>
</dbReference>
<dbReference type="InterPro" id="IPR027268">
    <property type="entry name" value="Peptidase_M4/M1_CTD_sf"/>
</dbReference>
<keyword evidence="8 13" id="KW-0479">Metal-binding</keyword>
<dbReference type="OrthoDB" id="100605at2"/>
<dbReference type="PRINTS" id="PR00756">
    <property type="entry name" value="ALADIPTASE"/>
</dbReference>
<dbReference type="RefSeq" id="WP_131476357.1">
    <property type="nucleotide sequence ID" value="NZ_SJPE01000010.1"/>
</dbReference>
<dbReference type="Gene3D" id="2.60.40.1730">
    <property type="entry name" value="tricorn interacting facor f3 domain"/>
    <property type="match status" value="1"/>
</dbReference>
<keyword evidence="11" id="KW-0482">Metalloprotease</keyword>
<evidence type="ECO:0000256" key="2">
    <source>
        <dbReference type="ARBA" id="ARBA00004496"/>
    </source>
</evidence>